<evidence type="ECO:0000256" key="1">
    <source>
        <dbReference type="SAM" id="Phobius"/>
    </source>
</evidence>
<evidence type="ECO:0000313" key="2">
    <source>
        <dbReference type="EMBL" id="VYU65827.1"/>
    </source>
</evidence>
<keyword evidence="1" id="KW-0812">Transmembrane</keyword>
<accession>A0A6N3GLW7</accession>
<feature type="transmembrane region" description="Helical" evidence="1">
    <location>
        <begin position="110"/>
        <end position="127"/>
    </location>
</feature>
<dbReference type="AlphaFoldDB" id="A0A6N3GLW7"/>
<feature type="transmembrane region" description="Helical" evidence="1">
    <location>
        <begin position="7"/>
        <end position="23"/>
    </location>
</feature>
<gene>
    <name evidence="2" type="ORF">RGLFYP36_02506</name>
</gene>
<sequence>MCLFQSIIRIIYYSICCFIYISTHSGSDLLLAFPCAIYRIIILVICSNRCNNRNSLCILDCDLFVSVFCCSAFCQNLCLRAESHLIVFQLSVDGNQRILNCCFPLSLVRLRLYCIFVASTACFIIRLHSDIQIQLIATFRSQSCHKYIVRITYKVLTSIMCIPVIILNSGNCRIQIQCSLVIFNVFVRDTFKIQIHISVTQIISVSVYSCIIT</sequence>
<name>A0A6N3GLW7_MEDGN</name>
<keyword evidence="1" id="KW-0472">Membrane</keyword>
<feature type="transmembrane region" description="Helical" evidence="1">
    <location>
        <begin position="147"/>
        <end position="167"/>
    </location>
</feature>
<organism evidence="2">
    <name type="scientific">Mediterraneibacter gnavus</name>
    <name type="common">Ruminococcus gnavus</name>
    <dbReference type="NCBI Taxonomy" id="33038"/>
    <lineage>
        <taxon>Bacteria</taxon>
        <taxon>Bacillati</taxon>
        <taxon>Bacillota</taxon>
        <taxon>Clostridia</taxon>
        <taxon>Lachnospirales</taxon>
        <taxon>Lachnospiraceae</taxon>
        <taxon>Mediterraneibacter</taxon>
    </lineage>
</organism>
<feature type="transmembrane region" description="Helical" evidence="1">
    <location>
        <begin position="29"/>
        <end position="46"/>
    </location>
</feature>
<dbReference type="EMBL" id="CACRUU010000101">
    <property type="protein sequence ID" value="VYU65827.1"/>
    <property type="molecule type" value="Genomic_DNA"/>
</dbReference>
<reference evidence="2" key="1">
    <citation type="submission" date="2019-11" db="EMBL/GenBank/DDBJ databases">
        <authorList>
            <person name="Feng L."/>
        </authorList>
    </citation>
    <scope>NUCLEOTIDE SEQUENCE</scope>
    <source>
        <strain evidence="2">RgnavusLFYP36</strain>
    </source>
</reference>
<proteinExistence type="predicted"/>
<keyword evidence="1" id="KW-1133">Transmembrane helix</keyword>
<protein>
    <submittedName>
        <fullName evidence="2">Uncharacterized protein</fullName>
    </submittedName>
</protein>